<accession>U9THR5</accession>
<name>U9THR5_RHIID</name>
<organism evidence="1">
    <name type="scientific">Rhizophagus irregularis (strain DAOM 181602 / DAOM 197198 / MUCL 43194)</name>
    <name type="common">Arbuscular mycorrhizal fungus</name>
    <name type="synonym">Glomus intraradices</name>
    <dbReference type="NCBI Taxonomy" id="747089"/>
    <lineage>
        <taxon>Eukaryota</taxon>
        <taxon>Fungi</taxon>
        <taxon>Fungi incertae sedis</taxon>
        <taxon>Mucoromycota</taxon>
        <taxon>Glomeromycotina</taxon>
        <taxon>Glomeromycetes</taxon>
        <taxon>Glomerales</taxon>
        <taxon>Glomeraceae</taxon>
        <taxon>Rhizophagus</taxon>
    </lineage>
</organism>
<dbReference type="AlphaFoldDB" id="U9THR5"/>
<gene>
    <name evidence="1" type="ORF">GLOINDRAFT_32558</name>
</gene>
<dbReference type="EMBL" id="KI290025">
    <property type="protein sequence ID" value="ESA07699.1"/>
    <property type="molecule type" value="Genomic_DNA"/>
</dbReference>
<protein>
    <submittedName>
        <fullName evidence="1">Uncharacterized protein</fullName>
    </submittedName>
</protein>
<sequence>MHSITTIIVIVKAMQAEIIPQCIISEYGFSYQQQILLRSGEYYSRTKENRNGVVTNVIVSENQILAIKSDNNFTDFFKVYFV</sequence>
<proteinExistence type="predicted"/>
<dbReference type="HOGENOM" id="CLU_2559455_0_0_1"/>
<evidence type="ECO:0000313" key="1">
    <source>
        <dbReference type="EMBL" id="ESA07699.1"/>
    </source>
</evidence>
<reference evidence="1" key="1">
    <citation type="submission" date="2013-07" db="EMBL/GenBank/DDBJ databases">
        <title>The genome of an arbuscular mycorrhizal fungus provides insights into the evolution of the oldest plant symbiosis.</title>
        <authorList>
            <consortium name="DOE Joint Genome Institute"/>
            <person name="Tisserant E."/>
            <person name="Malbreil M."/>
            <person name="Kuo A."/>
            <person name="Kohler A."/>
            <person name="Symeonidi A."/>
            <person name="Balestrini R."/>
            <person name="Charron P."/>
            <person name="Duensing N."/>
            <person name="Frei-dit-Frey N."/>
            <person name="Gianinazzi-Pearson V."/>
            <person name="Gilbert B."/>
            <person name="Handa Y."/>
            <person name="Hijri M."/>
            <person name="Kaul R."/>
            <person name="Kawaguchi M."/>
            <person name="Krajinski F."/>
            <person name="Lammers P."/>
            <person name="Lapierre D."/>
            <person name="Masclaux F.G."/>
            <person name="Murat C."/>
            <person name="Morin E."/>
            <person name="Ndikumana S."/>
            <person name="Pagni M."/>
            <person name="Petitpierre D."/>
            <person name="Requena N."/>
            <person name="Rosikiewicz P."/>
            <person name="Riley R."/>
            <person name="Saito K."/>
            <person name="San Clemente H."/>
            <person name="Shapiro H."/>
            <person name="van Tuinen D."/>
            <person name="Becard G."/>
            <person name="Bonfante P."/>
            <person name="Paszkowski U."/>
            <person name="Shachar-Hill Y."/>
            <person name="Young J.P."/>
            <person name="Sanders I.R."/>
            <person name="Henrissat B."/>
            <person name="Rensing S.A."/>
            <person name="Grigoriev I.V."/>
            <person name="Corradi N."/>
            <person name="Roux C."/>
            <person name="Martin F."/>
        </authorList>
    </citation>
    <scope>NUCLEOTIDE SEQUENCE</scope>
    <source>
        <strain evidence="1">DAOM 197198</strain>
    </source>
</reference>